<accession>A0A5N6ZGC2</accession>
<evidence type="ECO:0000313" key="2">
    <source>
        <dbReference type="Proteomes" id="UP000327118"/>
    </source>
</evidence>
<sequence length="91" mass="10415">MDDAGYSTSEIRPLNTLNPNANMHYSPVVDVILHPREFEMLNAKDSCHDILRQWVPVLSVLAALVWSASLITEEEEEREREKDSFCVSPTR</sequence>
<keyword evidence="2" id="KW-1185">Reference proteome</keyword>
<protein>
    <submittedName>
        <fullName evidence="1">Uncharacterized protein</fullName>
    </submittedName>
</protein>
<proteinExistence type="predicted"/>
<evidence type="ECO:0000313" key="1">
    <source>
        <dbReference type="EMBL" id="KAE8356707.1"/>
    </source>
</evidence>
<name>A0A5N6ZGC2_9EURO</name>
<organism evidence="1 2">
    <name type="scientific">Aspergillus coremiiformis</name>
    <dbReference type="NCBI Taxonomy" id="138285"/>
    <lineage>
        <taxon>Eukaryota</taxon>
        <taxon>Fungi</taxon>
        <taxon>Dikarya</taxon>
        <taxon>Ascomycota</taxon>
        <taxon>Pezizomycotina</taxon>
        <taxon>Eurotiomycetes</taxon>
        <taxon>Eurotiomycetidae</taxon>
        <taxon>Eurotiales</taxon>
        <taxon>Aspergillaceae</taxon>
        <taxon>Aspergillus</taxon>
        <taxon>Aspergillus subgen. Circumdati</taxon>
    </lineage>
</organism>
<dbReference type="EMBL" id="ML739035">
    <property type="protein sequence ID" value="KAE8356707.1"/>
    <property type="molecule type" value="Genomic_DNA"/>
</dbReference>
<dbReference type="AlphaFoldDB" id="A0A5N6ZGC2"/>
<reference evidence="2" key="1">
    <citation type="submission" date="2019-04" db="EMBL/GenBank/DDBJ databases">
        <title>Friends and foes A comparative genomics studyof 23 Aspergillus species from section Flavi.</title>
        <authorList>
            <consortium name="DOE Joint Genome Institute"/>
            <person name="Kjaerbolling I."/>
            <person name="Vesth T."/>
            <person name="Frisvad J.C."/>
            <person name="Nybo J.L."/>
            <person name="Theobald S."/>
            <person name="Kildgaard S."/>
            <person name="Isbrandt T."/>
            <person name="Kuo A."/>
            <person name="Sato A."/>
            <person name="Lyhne E.K."/>
            <person name="Kogle M.E."/>
            <person name="Wiebenga A."/>
            <person name="Kun R.S."/>
            <person name="Lubbers R.J."/>
            <person name="Makela M.R."/>
            <person name="Barry K."/>
            <person name="Chovatia M."/>
            <person name="Clum A."/>
            <person name="Daum C."/>
            <person name="Haridas S."/>
            <person name="He G."/>
            <person name="LaButti K."/>
            <person name="Lipzen A."/>
            <person name="Mondo S."/>
            <person name="Riley R."/>
            <person name="Salamov A."/>
            <person name="Simmons B.A."/>
            <person name="Magnuson J.K."/>
            <person name="Henrissat B."/>
            <person name="Mortensen U.H."/>
            <person name="Larsen T.O."/>
            <person name="Devries R.P."/>
            <person name="Grigoriev I.V."/>
            <person name="Machida M."/>
            <person name="Baker S.E."/>
            <person name="Andersen M.R."/>
        </authorList>
    </citation>
    <scope>NUCLEOTIDE SEQUENCE [LARGE SCALE GENOMIC DNA]</scope>
    <source>
        <strain evidence="2">CBS 553.77</strain>
    </source>
</reference>
<gene>
    <name evidence="1" type="ORF">BDV28DRAFT_64871</name>
</gene>
<dbReference type="Proteomes" id="UP000327118">
    <property type="component" value="Unassembled WGS sequence"/>
</dbReference>